<name>M5DZF2_9GAMM</name>
<protein>
    <recommendedName>
        <fullName evidence="2">AB hydrolase-1 domain-containing protein</fullName>
    </recommendedName>
</protein>
<dbReference type="InterPro" id="IPR029058">
    <property type="entry name" value="AB_hydrolase_fold"/>
</dbReference>
<dbReference type="eggNOG" id="COG2267">
    <property type="taxonomic scope" value="Bacteria"/>
</dbReference>
<dbReference type="EMBL" id="HF680312">
    <property type="protein sequence ID" value="CCU70884.1"/>
    <property type="molecule type" value="Genomic_DNA"/>
</dbReference>
<dbReference type="PRINTS" id="PR00412">
    <property type="entry name" value="EPOXHYDRLASE"/>
</dbReference>
<dbReference type="PRINTS" id="PR00111">
    <property type="entry name" value="ABHYDROLASE"/>
</dbReference>
<evidence type="ECO:0000259" key="2">
    <source>
        <dbReference type="Pfam" id="PF00561"/>
    </source>
</evidence>
<gene>
    <name evidence="3" type="ORF">TOL_0442</name>
</gene>
<accession>M5DZF2</accession>
<reference evidence="3 4" key="1">
    <citation type="journal article" date="2013" name="Genome Announc.">
        <title>Genome Sequence of Thalassolituus oleivorans MIL-1 (DSM 14913T).</title>
        <authorList>
            <person name="Golyshin P.N."/>
            <person name="Werner J."/>
            <person name="Chernikova T.N."/>
            <person name="Tran H."/>
            <person name="Ferrer M."/>
            <person name="Yakimov M.M."/>
            <person name="Teeling H."/>
            <person name="Golyshina O.V."/>
        </authorList>
    </citation>
    <scope>NUCLEOTIDE SEQUENCE [LARGE SCALE GENOMIC DNA]</scope>
    <source>
        <strain evidence="3 4">MIL-1</strain>
    </source>
</reference>
<dbReference type="AlphaFoldDB" id="M5DZF2"/>
<keyword evidence="1" id="KW-0378">Hydrolase</keyword>
<organism evidence="3 4">
    <name type="scientific">Thalassolituus oleivorans MIL-1</name>
    <dbReference type="NCBI Taxonomy" id="1298593"/>
    <lineage>
        <taxon>Bacteria</taxon>
        <taxon>Pseudomonadati</taxon>
        <taxon>Pseudomonadota</taxon>
        <taxon>Gammaproteobacteria</taxon>
        <taxon>Oceanospirillales</taxon>
        <taxon>Oceanospirillaceae</taxon>
        <taxon>Thalassolituus</taxon>
    </lineage>
</organism>
<dbReference type="SUPFAM" id="SSF53474">
    <property type="entry name" value="alpha/beta-Hydrolases"/>
    <property type="match status" value="1"/>
</dbReference>
<feature type="domain" description="AB hydrolase-1" evidence="2">
    <location>
        <begin position="26"/>
        <end position="271"/>
    </location>
</feature>
<keyword evidence="4" id="KW-1185">Reference proteome</keyword>
<dbReference type="InterPro" id="IPR000073">
    <property type="entry name" value="AB_hydrolase_1"/>
</dbReference>
<dbReference type="KEGG" id="tol:TOL_0442"/>
<dbReference type="PANTHER" id="PTHR43329">
    <property type="entry name" value="EPOXIDE HYDROLASE"/>
    <property type="match status" value="1"/>
</dbReference>
<dbReference type="Pfam" id="PF00561">
    <property type="entry name" value="Abhydrolase_1"/>
    <property type="match status" value="1"/>
</dbReference>
<proteinExistence type="predicted"/>
<sequence length="289" mass="33125">MMEVINIEHNGISLETRVAGPENGEVVILLHGFPECWATWKHQIPVLAEAGYRVYVPNQRGYGHSSKPKAVSAYHVDRLIEDVDAIRKFSGAEKIHLVGHDWGAIIAWWYAIHMGDNLSSLSVLNVPHPEVFLNSLKANPLQVLKSWYMFFFQIPWLPEKMISLFNYMTFRKVLTLTSNKGSYQPEDIKTLLEHWRIPGAMTGMVNYYRSVIRTMPHPKGDGQVHCPTQILWGEQDLALTLPMASKSLDYTSRARLFTYPDATHWLAHDKPEEVNSRLIEFFTTHKAVN</sequence>
<dbReference type="GO" id="GO:0016787">
    <property type="term" value="F:hydrolase activity"/>
    <property type="evidence" value="ECO:0007669"/>
    <property type="project" value="UniProtKB-KW"/>
</dbReference>
<dbReference type="Proteomes" id="UP000011866">
    <property type="component" value="Chromosome"/>
</dbReference>
<dbReference type="Gene3D" id="3.40.50.1820">
    <property type="entry name" value="alpha/beta hydrolase"/>
    <property type="match status" value="1"/>
</dbReference>
<evidence type="ECO:0000256" key="1">
    <source>
        <dbReference type="ARBA" id="ARBA00022801"/>
    </source>
</evidence>
<evidence type="ECO:0000313" key="3">
    <source>
        <dbReference type="EMBL" id="CCU70884.1"/>
    </source>
</evidence>
<evidence type="ECO:0000313" key="4">
    <source>
        <dbReference type="Proteomes" id="UP000011866"/>
    </source>
</evidence>
<dbReference type="InterPro" id="IPR000639">
    <property type="entry name" value="Epox_hydrolase-like"/>
</dbReference>
<dbReference type="STRING" id="187493.CN03_15610"/>
<dbReference type="HOGENOM" id="CLU_020336_7_3_6"/>